<keyword evidence="11" id="KW-1185">Reference proteome</keyword>
<evidence type="ECO:0000256" key="4">
    <source>
        <dbReference type="ARBA" id="ARBA00022833"/>
    </source>
</evidence>
<evidence type="ECO:0000256" key="8">
    <source>
        <dbReference type="SAM" id="MobiDB-lite"/>
    </source>
</evidence>
<sequence>MEETMQSPIDLDLKAANGADLGPFTIENLFDKCYSTIINTSDAFSIAVPQECYISGGPLQARYKYEGMQFVWGGSDTEGSEHTINGQRFALEAQFIFKNSYKFKAPEELLSLCKTLTDLKHKIDNPEEEEEEEEDDDDEDEEEEEDEDEDEMKERYALLSKQFEETQKNRMEEWANKRTEMLVNERLSALGQNTEENKKINTKKMSAVEKKAMEDREIIKDIWREFRHSVEVESNLHLDEDKWVDLFKKYEHSKEAMDYVKKFRKERALAVVKSPAAPKVNKPEEEINSGKALKLEMDCYSRQEWAVLEQAKPKYAEWINAEIKVDKRLKREMRTDFELYLEELEERDELEDDDELTDDQKRIQRIKWQIEDEKKEAQLKDKLRQVIARRKKELEELSSSEIHGTTIVALMFKADPNTAPYEMFQYLTHITEPYKEITVDGNLLMPLKNSLTNGEYFTYTGSLTTPPYTENVNWIVIRDPMPILPQQVATLRTLKSEYGLLSNGNSRYTQSVGSRQVFFNKTVGNIVEPPCPGKETCPCKAAQPQKHWTDFI</sequence>
<feature type="coiled-coil region" evidence="7">
    <location>
        <begin position="356"/>
        <end position="400"/>
    </location>
</feature>
<dbReference type="PANTHER" id="PTHR18952:SF265">
    <property type="entry name" value="CARBONIC ANHYDRASE"/>
    <property type="match status" value="1"/>
</dbReference>
<keyword evidence="5" id="KW-0456">Lyase</keyword>
<dbReference type="PANTHER" id="PTHR18952">
    <property type="entry name" value="CARBONIC ANHYDRASE"/>
    <property type="match status" value="1"/>
</dbReference>
<dbReference type="GO" id="GO:0004089">
    <property type="term" value="F:carbonate dehydratase activity"/>
    <property type="evidence" value="ECO:0007669"/>
    <property type="project" value="UniProtKB-EC"/>
</dbReference>
<dbReference type="InterPro" id="IPR001148">
    <property type="entry name" value="CA_dom"/>
</dbReference>
<evidence type="ECO:0000256" key="6">
    <source>
        <dbReference type="ARBA" id="ARBA00048348"/>
    </source>
</evidence>
<evidence type="ECO:0000256" key="5">
    <source>
        <dbReference type="ARBA" id="ARBA00023239"/>
    </source>
</evidence>
<evidence type="ECO:0000256" key="2">
    <source>
        <dbReference type="ARBA" id="ARBA00012925"/>
    </source>
</evidence>
<feature type="compositionally biased region" description="Acidic residues" evidence="8">
    <location>
        <begin position="126"/>
        <end position="151"/>
    </location>
</feature>
<evidence type="ECO:0000256" key="7">
    <source>
        <dbReference type="SAM" id="Coils"/>
    </source>
</evidence>
<comment type="caution">
    <text evidence="10">The sequence shown here is derived from an EMBL/GenBank/DDBJ whole genome shotgun (WGS) entry which is preliminary data.</text>
</comment>
<keyword evidence="3" id="KW-0479">Metal-binding</keyword>
<name>A0AAW1DHL0_9HEMI</name>
<dbReference type="SMART" id="SM01057">
    <property type="entry name" value="Carb_anhydrase"/>
    <property type="match status" value="1"/>
</dbReference>
<dbReference type="EMBL" id="JAPXFL010000002">
    <property type="protein sequence ID" value="KAK9510331.1"/>
    <property type="molecule type" value="Genomic_DNA"/>
</dbReference>
<dbReference type="PROSITE" id="PS51144">
    <property type="entry name" value="ALPHA_CA_2"/>
    <property type="match status" value="1"/>
</dbReference>
<feature type="domain" description="Alpha-carbonic anhydrase" evidence="9">
    <location>
        <begin position="1"/>
        <end position="521"/>
    </location>
</feature>
<dbReference type="Gene3D" id="3.10.200.10">
    <property type="entry name" value="Alpha carbonic anhydrase"/>
    <property type="match status" value="2"/>
</dbReference>
<evidence type="ECO:0000256" key="1">
    <source>
        <dbReference type="ARBA" id="ARBA00010718"/>
    </source>
</evidence>
<dbReference type="InterPro" id="IPR023561">
    <property type="entry name" value="Carbonic_anhydrase_a-class"/>
</dbReference>
<feature type="region of interest" description="Disordered" evidence="8">
    <location>
        <begin position="121"/>
        <end position="153"/>
    </location>
</feature>
<reference evidence="10 11" key="1">
    <citation type="submission" date="2022-12" db="EMBL/GenBank/DDBJ databases">
        <title>Chromosome-level genome assembly of true bugs.</title>
        <authorList>
            <person name="Ma L."/>
            <person name="Li H."/>
        </authorList>
    </citation>
    <scope>NUCLEOTIDE SEQUENCE [LARGE SCALE GENOMIC DNA]</scope>
    <source>
        <strain evidence="10">Lab_2022b</strain>
    </source>
</reference>
<dbReference type="InterPro" id="IPR036398">
    <property type="entry name" value="CA_dom_sf"/>
</dbReference>
<comment type="similarity">
    <text evidence="1">Belongs to the alpha-carbonic anhydrase family.</text>
</comment>
<dbReference type="Pfam" id="PF00194">
    <property type="entry name" value="Carb_anhydrase"/>
    <property type="match status" value="2"/>
</dbReference>
<dbReference type="GO" id="GO:0008270">
    <property type="term" value="F:zinc ion binding"/>
    <property type="evidence" value="ECO:0007669"/>
    <property type="project" value="InterPro"/>
</dbReference>
<evidence type="ECO:0000313" key="10">
    <source>
        <dbReference type="EMBL" id="KAK9510331.1"/>
    </source>
</evidence>
<accession>A0AAW1DHL0</accession>
<proteinExistence type="inferred from homology"/>
<organism evidence="10 11">
    <name type="scientific">Rhynocoris fuscipes</name>
    <dbReference type="NCBI Taxonomy" id="488301"/>
    <lineage>
        <taxon>Eukaryota</taxon>
        <taxon>Metazoa</taxon>
        <taxon>Ecdysozoa</taxon>
        <taxon>Arthropoda</taxon>
        <taxon>Hexapoda</taxon>
        <taxon>Insecta</taxon>
        <taxon>Pterygota</taxon>
        <taxon>Neoptera</taxon>
        <taxon>Paraneoptera</taxon>
        <taxon>Hemiptera</taxon>
        <taxon>Heteroptera</taxon>
        <taxon>Panheteroptera</taxon>
        <taxon>Cimicomorpha</taxon>
        <taxon>Reduviidae</taxon>
        <taxon>Harpactorinae</taxon>
        <taxon>Harpactorini</taxon>
        <taxon>Rhynocoris</taxon>
    </lineage>
</organism>
<dbReference type="SUPFAM" id="SSF51069">
    <property type="entry name" value="Carbonic anhydrase"/>
    <property type="match status" value="2"/>
</dbReference>
<dbReference type="AlphaFoldDB" id="A0AAW1DHL0"/>
<comment type="catalytic activity">
    <reaction evidence="6">
        <text>hydrogencarbonate + H(+) = CO2 + H2O</text>
        <dbReference type="Rhea" id="RHEA:10748"/>
        <dbReference type="ChEBI" id="CHEBI:15377"/>
        <dbReference type="ChEBI" id="CHEBI:15378"/>
        <dbReference type="ChEBI" id="CHEBI:16526"/>
        <dbReference type="ChEBI" id="CHEBI:17544"/>
        <dbReference type="EC" id="4.2.1.1"/>
    </reaction>
</comment>
<dbReference type="Proteomes" id="UP001461498">
    <property type="component" value="Unassembled WGS sequence"/>
</dbReference>
<evidence type="ECO:0000313" key="11">
    <source>
        <dbReference type="Proteomes" id="UP001461498"/>
    </source>
</evidence>
<keyword evidence="4" id="KW-0862">Zinc</keyword>
<gene>
    <name evidence="10" type="ORF">O3M35_005137</name>
</gene>
<dbReference type="EC" id="4.2.1.1" evidence="2"/>
<protein>
    <recommendedName>
        <fullName evidence="2">carbonic anhydrase</fullName>
        <ecNumber evidence="2">4.2.1.1</ecNumber>
    </recommendedName>
</protein>
<keyword evidence="7" id="KW-0175">Coiled coil</keyword>
<evidence type="ECO:0000259" key="9">
    <source>
        <dbReference type="PROSITE" id="PS51144"/>
    </source>
</evidence>
<evidence type="ECO:0000256" key="3">
    <source>
        <dbReference type="ARBA" id="ARBA00022723"/>
    </source>
</evidence>